<feature type="region of interest" description="Disordered" evidence="1">
    <location>
        <begin position="423"/>
        <end position="452"/>
    </location>
</feature>
<feature type="compositionally biased region" description="Acidic residues" evidence="1">
    <location>
        <begin position="423"/>
        <end position="433"/>
    </location>
</feature>
<evidence type="ECO:0000313" key="2">
    <source>
        <dbReference type="EMBL" id="RDX50229.1"/>
    </source>
</evidence>
<evidence type="ECO:0000313" key="3">
    <source>
        <dbReference type="Proteomes" id="UP000256964"/>
    </source>
</evidence>
<protein>
    <recommendedName>
        <fullName evidence="4">F-box domain-containing protein</fullName>
    </recommendedName>
</protein>
<sequence>MEAEFKLQSNMYHKPLGLNLDIWLQTMESSPKGVVVGLMGTSKTLNRAGTKYLFNSPLTVTKTAKLLSFMQFFSPPNDSQTVQFRTQFPIGLSIHLQDLSATTCTLLSDALVRFFADVVPSMPRFTHLELYRAEKLLSASPGLGDAIAALTRVEILKVTQAGTICAGMLQAMQSPLAFAYIHLRVEERYMERQPHYLLRNAHATLRVLETHWTDPICRRGQVFPHLKRLSQYACTFLFPEDAMRAFPNLRYLHMDQSSSQQWQEVEYYHESHRNETFLDPNVSYWTSLYKYSGSLNVLYMMALTCHITILDIQDERQIFTIPALQELLLDTTPSHLILRTSWTGASYYLDPEYVAVMSQPGFWRWPMKSLELMIAFRPEDKDVDMEEMMNNILQIVGATDIHAFRLHLDVHRLGEWSPFDRVFEDDPESDSDAENLKEGHNASDDDDPFHEHEIPPVERAFETWDLDAVVERILSTRPSLETAIVTINGHSTLYFVDRQSGPDIVYEEDAAVEDSVAKTP</sequence>
<evidence type="ECO:0008006" key="4">
    <source>
        <dbReference type="Google" id="ProtNLM"/>
    </source>
</evidence>
<dbReference type="OrthoDB" id="2749514at2759"/>
<name>A0A371DCF4_9APHY</name>
<evidence type="ECO:0000256" key="1">
    <source>
        <dbReference type="SAM" id="MobiDB-lite"/>
    </source>
</evidence>
<organism evidence="2 3">
    <name type="scientific">Lentinus brumalis</name>
    <dbReference type="NCBI Taxonomy" id="2498619"/>
    <lineage>
        <taxon>Eukaryota</taxon>
        <taxon>Fungi</taxon>
        <taxon>Dikarya</taxon>
        <taxon>Basidiomycota</taxon>
        <taxon>Agaricomycotina</taxon>
        <taxon>Agaricomycetes</taxon>
        <taxon>Polyporales</taxon>
        <taxon>Polyporaceae</taxon>
        <taxon>Lentinus</taxon>
    </lineage>
</organism>
<gene>
    <name evidence="2" type="ORF">OH76DRAFT_464104</name>
</gene>
<feature type="compositionally biased region" description="Basic and acidic residues" evidence="1">
    <location>
        <begin position="434"/>
        <end position="452"/>
    </location>
</feature>
<dbReference type="EMBL" id="KZ857400">
    <property type="protein sequence ID" value="RDX50229.1"/>
    <property type="molecule type" value="Genomic_DNA"/>
</dbReference>
<dbReference type="Proteomes" id="UP000256964">
    <property type="component" value="Unassembled WGS sequence"/>
</dbReference>
<proteinExistence type="predicted"/>
<accession>A0A371DCF4</accession>
<reference evidence="2 3" key="1">
    <citation type="journal article" date="2018" name="Biotechnol. Biofuels">
        <title>Integrative visual omics of the white-rot fungus Polyporus brumalis exposes the biotechnological potential of its oxidative enzymes for delignifying raw plant biomass.</title>
        <authorList>
            <person name="Miyauchi S."/>
            <person name="Rancon A."/>
            <person name="Drula E."/>
            <person name="Hage H."/>
            <person name="Chaduli D."/>
            <person name="Favel A."/>
            <person name="Grisel S."/>
            <person name="Henrissat B."/>
            <person name="Herpoel-Gimbert I."/>
            <person name="Ruiz-Duenas F.J."/>
            <person name="Chevret D."/>
            <person name="Hainaut M."/>
            <person name="Lin J."/>
            <person name="Wang M."/>
            <person name="Pangilinan J."/>
            <person name="Lipzen A."/>
            <person name="Lesage-Meessen L."/>
            <person name="Navarro D."/>
            <person name="Riley R."/>
            <person name="Grigoriev I.V."/>
            <person name="Zhou S."/>
            <person name="Raouche S."/>
            <person name="Rosso M.N."/>
        </authorList>
    </citation>
    <scope>NUCLEOTIDE SEQUENCE [LARGE SCALE GENOMIC DNA]</scope>
    <source>
        <strain evidence="2 3">BRFM 1820</strain>
    </source>
</reference>
<dbReference type="AlphaFoldDB" id="A0A371DCF4"/>
<keyword evidence="3" id="KW-1185">Reference proteome</keyword>